<feature type="region of interest" description="Disordered" evidence="5">
    <location>
        <begin position="1"/>
        <end position="20"/>
    </location>
</feature>
<dbReference type="InterPro" id="IPR033138">
    <property type="entry name" value="Cu_oxidase_CS"/>
</dbReference>
<proteinExistence type="inferred from homology"/>
<evidence type="ECO:0000259" key="7">
    <source>
        <dbReference type="Pfam" id="PF00394"/>
    </source>
</evidence>
<name>G2RF82_THETT</name>
<feature type="region of interest" description="Disordered" evidence="5">
    <location>
        <begin position="64"/>
        <end position="85"/>
    </location>
</feature>
<keyword evidence="11" id="KW-1185">Reference proteome</keyword>
<protein>
    <submittedName>
        <fullName evidence="10">Multicopper like protein</fullName>
    </submittedName>
</protein>
<dbReference type="RefSeq" id="XP_003656701.1">
    <property type="nucleotide sequence ID" value="XM_003656653.1"/>
</dbReference>
<dbReference type="PANTHER" id="PTHR11709">
    <property type="entry name" value="MULTI-COPPER OXIDASE"/>
    <property type="match status" value="1"/>
</dbReference>
<evidence type="ECO:0000256" key="3">
    <source>
        <dbReference type="ARBA" id="ARBA00023002"/>
    </source>
</evidence>
<dbReference type="AlphaFoldDB" id="G2RF82"/>
<dbReference type="InterPro" id="IPR002355">
    <property type="entry name" value="Cu_oxidase_Cu_BS"/>
</dbReference>
<keyword evidence="3" id="KW-0560">Oxidoreductase</keyword>
<gene>
    <name evidence="10" type="ORF">THITE_2091867</name>
</gene>
<dbReference type="InterPro" id="IPR011707">
    <property type="entry name" value="Cu-oxidase-like_N"/>
</dbReference>
<dbReference type="SUPFAM" id="SSF49503">
    <property type="entry name" value="Cupredoxins"/>
    <property type="match status" value="3"/>
</dbReference>
<sequence length="664" mass="71597">MSDPQLSPPKEGATAAATAAAKSTSRRPSLLLIVGGLVTFVVVALALGLGLGLGLTHRGGSSASSLLPPASSSSPLPGSGAAPNASLEDWRLDPSHYVLDMAWDINAPPTTRHYDFVITEGRGWPDGVVRDMLFINGKFPGPLIEANMGDRLVINVTNKLTANATTIHWHGLYQNGTNWFDGTTGITQCGIPPGQSLVYNFTLEQFGTYWYHSHYSTQYLDGILGPLIIHAPAEADARKLYDSDRVVLIQDWYHDVSQVNLETYLAPDNENTEPIPDNGLINGIGYFNCSSYDADSGYTCYDNSTYSVLSLEPNTRTRLRFINTGAFTEFDVSVDNHTLSVIEADATLVKPVTVHRFPIHVAQRYSVVVETNQSTSTNYWLRGAMITSCFTGNNPVLDTTTKAVISYSGNSTVVPSEDASVDWTDAIPIHCIDLDASTLVPTIPDPPPAATKMWRLDFSFGIGAYQLDRAKFNGTSWSVLDNTTTLIQAVDGLAAGQAQGSSSSSSSSSASKWAVDGPVSAFGSNQFVVGLSANGSIDVVDILLYSLDEGSHPFHLHGHTFWILQTGAGPFNWTAYQTTLYPSGGAASPLTANALRRDTFTLQPYSWTLLRFVADNAGLWAFHCHIAWHLEAGLMMQFLSRPDVLARTAVPDDVRGLCTAAGGK</sequence>
<dbReference type="Pfam" id="PF07732">
    <property type="entry name" value="Cu-oxidase_3"/>
    <property type="match status" value="1"/>
</dbReference>
<dbReference type="Pfam" id="PF07731">
    <property type="entry name" value="Cu-oxidase_2"/>
    <property type="match status" value="1"/>
</dbReference>
<dbReference type="GO" id="GO:0016491">
    <property type="term" value="F:oxidoreductase activity"/>
    <property type="evidence" value="ECO:0007669"/>
    <property type="project" value="UniProtKB-KW"/>
</dbReference>
<dbReference type="InterPro" id="IPR045087">
    <property type="entry name" value="Cu-oxidase_fam"/>
</dbReference>
<evidence type="ECO:0000256" key="5">
    <source>
        <dbReference type="SAM" id="MobiDB-lite"/>
    </source>
</evidence>
<dbReference type="InterPro" id="IPR008972">
    <property type="entry name" value="Cupredoxin"/>
</dbReference>
<keyword evidence="4" id="KW-0186">Copper</keyword>
<feature type="domain" description="Plastocyanin-like" evidence="8">
    <location>
        <begin position="537"/>
        <end position="643"/>
    </location>
</feature>
<dbReference type="OrthoDB" id="10255118at2759"/>
<keyword evidence="6" id="KW-0472">Membrane</keyword>
<dbReference type="GeneID" id="11522515"/>
<dbReference type="PROSITE" id="PS00079">
    <property type="entry name" value="MULTICOPPER_OXIDASE1"/>
    <property type="match status" value="1"/>
</dbReference>
<evidence type="ECO:0000259" key="8">
    <source>
        <dbReference type="Pfam" id="PF07731"/>
    </source>
</evidence>
<feature type="domain" description="Plastocyanin-like" evidence="7">
    <location>
        <begin position="245"/>
        <end position="410"/>
    </location>
</feature>
<dbReference type="HOGENOM" id="CLU_006504_7_1_1"/>
<dbReference type="Gene3D" id="2.60.40.420">
    <property type="entry name" value="Cupredoxins - blue copper proteins"/>
    <property type="match status" value="3"/>
</dbReference>
<keyword evidence="2" id="KW-0479">Metal-binding</keyword>
<evidence type="ECO:0000259" key="9">
    <source>
        <dbReference type="Pfam" id="PF07732"/>
    </source>
</evidence>
<dbReference type="STRING" id="578455.G2RF82"/>
<dbReference type="EMBL" id="CP003013">
    <property type="protein sequence ID" value="AEO70365.1"/>
    <property type="molecule type" value="Genomic_DNA"/>
</dbReference>
<evidence type="ECO:0000256" key="4">
    <source>
        <dbReference type="ARBA" id="ARBA00023008"/>
    </source>
</evidence>
<evidence type="ECO:0000313" key="10">
    <source>
        <dbReference type="EMBL" id="AEO70365.1"/>
    </source>
</evidence>
<reference evidence="10 11" key="1">
    <citation type="journal article" date="2011" name="Nat. Biotechnol.">
        <title>Comparative genomic analysis of the thermophilic biomass-degrading fungi Myceliophthora thermophila and Thielavia terrestris.</title>
        <authorList>
            <person name="Berka R.M."/>
            <person name="Grigoriev I.V."/>
            <person name="Otillar R."/>
            <person name="Salamov A."/>
            <person name="Grimwood J."/>
            <person name="Reid I."/>
            <person name="Ishmael N."/>
            <person name="John T."/>
            <person name="Darmond C."/>
            <person name="Moisan M.-C."/>
            <person name="Henrissat B."/>
            <person name="Coutinho P.M."/>
            <person name="Lombard V."/>
            <person name="Natvig D.O."/>
            <person name="Lindquist E."/>
            <person name="Schmutz J."/>
            <person name="Lucas S."/>
            <person name="Harris P."/>
            <person name="Powlowski J."/>
            <person name="Bellemare A."/>
            <person name="Taylor D."/>
            <person name="Butler G."/>
            <person name="de Vries R.P."/>
            <person name="Allijn I.E."/>
            <person name="van den Brink J."/>
            <person name="Ushinsky S."/>
            <person name="Storms R."/>
            <person name="Powell A.J."/>
            <person name="Paulsen I.T."/>
            <person name="Elbourne L.D.H."/>
            <person name="Baker S.E."/>
            <person name="Magnuson J."/>
            <person name="LaBoissiere S."/>
            <person name="Clutterbuck A.J."/>
            <person name="Martinez D."/>
            <person name="Wogulis M."/>
            <person name="de Leon A.L."/>
            <person name="Rey M.W."/>
            <person name="Tsang A."/>
        </authorList>
    </citation>
    <scope>NUCLEOTIDE SEQUENCE [LARGE SCALE GENOMIC DNA]</scope>
    <source>
        <strain evidence="11">ATCC 38088 / NRRL 8126</strain>
    </source>
</reference>
<keyword evidence="6" id="KW-0812">Transmembrane</keyword>
<dbReference type="FunFam" id="2.60.40.420:FF:000045">
    <property type="entry name" value="Laccase 2"/>
    <property type="match status" value="1"/>
</dbReference>
<comment type="similarity">
    <text evidence="1">Belongs to the multicopper oxidase family.</text>
</comment>
<feature type="domain" description="Plastocyanin-like" evidence="9">
    <location>
        <begin position="121"/>
        <end position="233"/>
    </location>
</feature>
<evidence type="ECO:0000313" key="11">
    <source>
        <dbReference type="Proteomes" id="UP000008181"/>
    </source>
</evidence>
<dbReference type="CDD" id="cd13857">
    <property type="entry name" value="CuRO_1_Diphenol_Ox"/>
    <property type="match status" value="1"/>
</dbReference>
<organism evidence="10 11">
    <name type="scientific">Thermothielavioides terrestris (strain ATCC 38088 / NRRL 8126)</name>
    <name type="common">Thielavia terrestris</name>
    <dbReference type="NCBI Taxonomy" id="578455"/>
    <lineage>
        <taxon>Eukaryota</taxon>
        <taxon>Fungi</taxon>
        <taxon>Dikarya</taxon>
        <taxon>Ascomycota</taxon>
        <taxon>Pezizomycotina</taxon>
        <taxon>Sordariomycetes</taxon>
        <taxon>Sordariomycetidae</taxon>
        <taxon>Sordariales</taxon>
        <taxon>Chaetomiaceae</taxon>
        <taxon>Thermothielavioides</taxon>
        <taxon>Thermothielavioides terrestris</taxon>
    </lineage>
</organism>
<evidence type="ECO:0000256" key="1">
    <source>
        <dbReference type="ARBA" id="ARBA00010609"/>
    </source>
</evidence>
<dbReference type="GO" id="GO:0005507">
    <property type="term" value="F:copper ion binding"/>
    <property type="evidence" value="ECO:0007669"/>
    <property type="project" value="InterPro"/>
</dbReference>
<dbReference type="eggNOG" id="KOG1263">
    <property type="taxonomic scope" value="Eukaryota"/>
</dbReference>
<dbReference type="InterPro" id="IPR001117">
    <property type="entry name" value="Cu-oxidase_2nd"/>
</dbReference>
<keyword evidence="6" id="KW-1133">Transmembrane helix</keyword>
<evidence type="ECO:0000256" key="6">
    <source>
        <dbReference type="SAM" id="Phobius"/>
    </source>
</evidence>
<accession>G2RF82</accession>
<dbReference type="PROSITE" id="PS00080">
    <property type="entry name" value="MULTICOPPER_OXIDASE2"/>
    <property type="match status" value="1"/>
</dbReference>
<dbReference type="PANTHER" id="PTHR11709:SF414">
    <property type="entry name" value="ADR239WP"/>
    <property type="match status" value="1"/>
</dbReference>
<feature type="transmembrane region" description="Helical" evidence="6">
    <location>
        <begin position="30"/>
        <end position="55"/>
    </location>
</feature>
<evidence type="ECO:0000256" key="2">
    <source>
        <dbReference type="ARBA" id="ARBA00022723"/>
    </source>
</evidence>
<dbReference type="InterPro" id="IPR011706">
    <property type="entry name" value="Cu-oxidase_C"/>
</dbReference>
<dbReference type="Pfam" id="PF00394">
    <property type="entry name" value="Cu-oxidase"/>
    <property type="match status" value="1"/>
</dbReference>
<dbReference type="CDD" id="cd13886">
    <property type="entry name" value="CuRO_2_MCO_like_1"/>
    <property type="match status" value="1"/>
</dbReference>
<dbReference type="KEGG" id="ttt:THITE_2091867"/>
<dbReference type="CDD" id="cd13910">
    <property type="entry name" value="CuRO_3_MCO_like_4"/>
    <property type="match status" value="1"/>
</dbReference>
<dbReference type="Proteomes" id="UP000008181">
    <property type="component" value="Chromosome 5"/>
</dbReference>